<dbReference type="AlphaFoldDB" id="A0A0N8H4A7"/>
<organism evidence="1 2">
    <name type="scientific">Croceitalea dokdonensis DOKDO 023</name>
    <dbReference type="NCBI Taxonomy" id="1300341"/>
    <lineage>
        <taxon>Bacteria</taxon>
        <taxon>Pseudomonadati</taxon>
        <taxon>Bacteroidota</taxon>
        <taxon>Flavobacteriia</taxon>
        <taxon>Flavobacteriales</taxon>
        <taxon>Flavobacteriaceae</taxon>
        <taxon>Croceitalea</taxon>
    </lineage>
</organism>
<evidence type="ECO:0000313" key="2">
    <source>
        <dbReference type="Proteomes" id="UP000050280"/>
    </source>
</evidence>
<name>A0A0N8H4A7_9FLAO</name>
<accession>A0A0N8H4A7</accession>
<gene>
    <name evidence="1" type="ORF">I595_1271</name>
</gene>
<evidence type="ECO:0000313" key="1">
    <source>
        <dbReference type="EMBL" id="KPM32844.1"/>
    </source>
</evidence>
<comment type="caution">
    <text evidence="1">The sequence shown here is derived from an EMBL/GenBank/DDBJ whole genome shotgun (WGS) entry which is preliminary data.</text>
</comment>
<proteinExistence type="predicted"/>
<dbReference type="EMBL" id="LDJX01000002">
    <property type="protein sequence ID" value="KPM32844.1"/>
    <property type="molecule type" value="Genomic_DNA"/>
</dbReference>
<keyword evidence="2" id="KW-1185">Reference proteome</keyword>
<dbReference type="Proteomes" id="UP000050280">
    <property type="component" value="Unassembled WGS sequence"/>
</dbReference>
<sequence>MNFCAVYFLHLWAMGLGYAIKNPDLIIAGISFFLKALLLRTL</sequence>
<protein>
    <submittedName>
        <fullName evidence="1">Uncharacterized protein</fullName>
    </submittedName>
</protein>
<reference evidence="1 2" key="1">
    <citation type="submission" date="2015-09" db="EMBL/GenBank/DDBJ databases">
        <title>Genome sequence of the marine flavobacterium Croceitalea dokdonensis DOKDO 023 that contains proton- and sodium-pumping rhodopsins.</title>
        <authorList>
            <person name="Kwon S.-K."/>
            <person name="Lee H.K."/>
            <person name="Kwak M.-J."/>
            <person name="Kim J.F."/>
        </authorList>
    </citation>
    <scope>NUCLEOTIDE SEQUENCE [LARGE SCALE GENOMIC DNA]</scope>
    <source>
        <strain evidence="1 2">DOKDO 023</strain>
    </source>
</reference>